<dbReference type="Gene3D" id="2.70.40.10">
    <property type="match status" value="1"/>
</dbReference>
<comment type="similarity">
    <text evidence="1">Belongs to the dUTPase family.</text>
</comment>
<dbReference type="PANTHER" id="PTHR11241">
    <property type="entry name" value="DEOXYURIDINE 5'-TRIPHOSPHATE NUCLEOTIDOHYDROLASE"/>
    <property type="match status" value="1"/>
</dbReference>
<dbReference type="NCBIfam" id="TIGR00576">
    <property type="entry name" value="dut"/>
    <property type="match status" value="1"/>
</dbReference>
<dbReference type="InterPro" id="IPR033704">
    <property type="entry name" value="dUTPase_trimeric"/>
</dbReference>
<dbReference type="Pfam" id="PF00692">
    <property type="entry name" value="dUTPase"/>
    <property type="match status" value="1"/>
</dbReference>
<protein>
    <recommendedName>
        <fullName evidence="2">dUTP diphosphatase</fullName>
        <ecNumber evidence="2">3.6.1.23</ecNumber>
    </recommendedName>
</protein>
<evidence type="ECO:0000256" key="5">
    <source>
        <dbReference type="SAM" id="MobiDB-lite"/>
    </source>
</evidence>
<evidence type="ECO:0000313" key="7">
    <source>
        <dbReference type="EMBL" id="DAF64285.1"/>
    </source>
</evidence>
<dbReference type="InterPro" id="IPR036157">
    <property type="entry name" value="dUTPase-like_sf"/>
</dbReference>
<dbReference type="SUPFAM" id="SSF51283">
    <property type="entry name" value="dUTPase-like"/>
    <property type="match status" value="1"/>
</dbReference>
<dbReference type="InterPro" id="IPR029054">
    <property type="entry name" value="dUTPase-like"/>
</dbReference>
<dbReference type="GO" id="GO:0046081">
    <property type="term" value="P:dUTP catabolic process"/>
    <property type="evidence" value="ECO:0007669"/>
    <property type="project" value="InterPro"/>
</dbReference>
<evidence type="ECO:0000256" key="4">
    <source>
        <dbReference type="ARBA" id="ARBA00023080"/>
    </source>
</evidence>
<keyword evidence="4" id="KW-0546">Nucleotide metabolism</keyword>
<dbReference type="EC" id="3.6.1.23" evidence="2"/>
<reference evidence="7" key="1">
    <citation type="journal article" date="2021" name="Proc. Natl. Acad. Sci. U.S.A.">
        <title>A Catalog of Tens of Thousands of Viruses from Human Metagenomes Reveals Hidden Associations with Chronic Diseases.</title>
        <authorList>
            <person name="Tisza M.J."/>
            <person name="Buck C.B."/>
        </authorList>
    </citation>
    <scope>NUCLEOTIDE SEQUENCE</scope>
    <source>
        <strain evidence="7">Ct2m58</strain>
    </source>
</reference>
<dbReference type="EMBL" id="BK032856">
    <property type="protein sequence ID" value="DAF64285.1"/>
    <property type="molecule type" value="Genomic_DNA"/>
</dbReference>
<proteinExistence type="inferred from homology"/>
<dbReference type="GO" id="GO:0006226">
    <property type="term" value="P:dUMP biosynthetic process"/>
    <property type="evidence" value="ECO:0007669"/>
    <property type="project" value="InterPro"/>
</dbReference>
<dbReference type="PANTHER" id="PTHR11241:SF0">
    <property type="entry name" value="DEOXYURIDINE 5'-TRIPHOSPHATE NUCLEOTIDOHYDROLASE"/>
    <property type="match status" value="1"/>
</dbReference>
<keyword evidence="3" id="KW-0378">Hydrolase</keyword>
<dbReference type="InterPro" id="IPR008181">
    <property type="entry name" value="dUTPase"/>
</dbReference>
<dbReference type="CDD" id="cd07557">
    <property type="entry name" value="trimeric_dUTPase"/>
    <property type="match status" value="1"/>
</dbReference>
<sequence length="162" mass="17702">MEVKFKKLSDKAVVPTKAHSSDAGFDLTATRVTSEVNECGQFVLVYHTDLAMEIPDGYVGLIFPRSSISKKSLYQTNAVAVIDSNYRGEIIVKYKNTTGDSIPAVYNLGDKFAQLIIMPYPAIEFVEAEELSESDRGEGGFGSTDKETNTENEAKDASTSVE</sequence>
<evidence type="ECO:0000256" key="3">
    <source>
        <dbReference type="ARBA" id="ARBA00022801"/>
    </source>
</evidence>
<feature type="region of interest" description="Disordered" evidence="5">
    <location>
        <begin position="129"/>
        <end position="162"/>
    </location>
</feature>
<organism evidence="7">
    <name type="scientific">Podoviridae sp. ct2m58</name>
    <dbReference type="NCBI Taxonomy" id="2827721"/>
    <lineage>
        <taxon>Viruses</taxon>
        <taxon>Duplodnaviria</taxon>
        <taxon>Heunggongvirae</taxon>
        <taxon>Uroviricota</taxon>
        <taxon>Caudoviricetes</taxon>
    </lineage>
</organism>
<feature type="domain" description="dUTPase-like" evidence="6">
    <location>
        <begin position="11"/>
        <end position="144"/>
    </location>
</feature>
<dbReference type="GO" id="GO:0004170">
    <property type="term" value="F:dUTP diphosphatase activity"/>
    <property type="evidence" value="ECO:0007669"/>
    <property type="project" value="UniProtKB-EC"/>
</dbReference>
<evidence type="ECO:0000259" key="6">
    <source>
        <dbReference type="Pfam" id="PF00692"/>
    </source>
</evidence>
<evidence type="ECO:0000256" key="2">
    <source>
        <dbReference type="ARBA" id="ARBA00012379"/>
    </source>
</evidence>
<feature type="compositionally biased region" description="Basic and acidic residues" evidence="5">
    <location>
        <begin position="133"/>
        <end position="156"/>
    </location>
</feature>
<dbReference type="GO" id="GO:0000287">
    <property type="term" value="F:magnesium ion binding"/>
    <property type="evidence" value="ECO:0007669"/>
    <property type="project" value="InterPro"/>
</dbReference>
<accession>A0A8S5TLW5</accession>
<name>A0A8S5TLW5_9CAUD</name>
<evidence type="ECO:0000256" key="1">
    <source>
        <dbReference type="ARBA" id="ARBA00006581"/>
    </source>
</evidence>